<dbReference type="Proteomes" id="UP001150062">
    <property type="component" value="Unassembled WGS sequence"/>
</dbReference>
<comment type="caution">
    <text evidence="2">The sequence shown here is derived from an EMBL/GenBank/DDBJ whole genome shotgun (WGS) entry which is preliminary data.</text>
</comment>
<feature type="signal peptide" evidence="1">
    <location>
        <begin position="1"/>
        <end position="21"/>
    </location>
</feature>
<keyword evidence="1" id="KW-0732">Signal</keyword>
<proteinExistence type="predicted"/>
<feature type="chain" id="PRO_5046261239" evidence="1">
    <location>
        <begin position="22"/>
        <end position="230"/>
    </location>
</feature>
<dbReference type="PANTHER" id="PTHR23208:SF36">
    <property type="entry name" value="LYSOZYME-RELATED"/>
    <property type="match status" value="1"/>
</dbReference>
<organism evidence="2 3">
    <name type="scientific">Anaeramoeba flamelloides</name>
    <dbReference type="NCBI Taxonomy" id="1746091"/>
    <lineage>
        <taxon>Eukaryota</taxon>
        <taxon>Metamonada</taxon>
        <taxon>Anaeramoebidae</taxon>
        <taxon>Anaeramoeba</taxon>
    </lineage>
</organism>
<keyword evidence="3" id="KW-1185">Reference proteome</keyword>
<dbReference type="InterPro" id="IPR051595">
    <property type="entry name" value="GH25_Enzymes"/>
</dbReference>
<evidence type="ECO:0000313" key="3">
    <source>
        <dbReference type="Proteomes" id="UP001150062"/>
    </source>
</evidence>
<reference evidence="2" key="1">
    <citation type="submission" date="2022-08" db="EMBL/GenBank/DDBJ databases">
        <title>Novel sulfate-reducing endosymbionts in the free-living metamonad Anaeramoeba.</title>
        <authorList>
            <person name="Jerlstrom-Hultqvist J."/>
            <person name="Cepicka I."/>
            <person name="Gallot-Lavallee L."/>
            <person name="Salas-Leiva D."/>
            <person name="Curtis B.A."/>
            <person name="Zahonova K."/>
            <person name="Pipaliya S."/>
            <person name="Dacks J."/>
            <person name="Roger A.J."/>
        </authorList>
    </citation>
    <scope>NUCLEOTIDE SEQUENCE</scope>
    <source>
        <strain evidence="2">Schooner1</strain>
    </source>
</reference>
<name>A0ABQ8ZDA6_9EUKA</name>
<dbReference type="PANTHER" id="PTHR23208">
    <property type="entry name" value="LYSOZYME PROTEIN"/>
    <property type="match status" value="1"/>
</dbReference>
<protein>
    <submittedName>
        <fullName evidence="2">Lysozyme protein</fullName>
    </submittedName>
</protein>
<dbReference type="PROSITE" id="PS51257">
    <property type="entry name" value="PROKAR_LIPOPROTEIN"/>
    <property type="match status" value="1"/>
</dbReference>
<gene>
    <name evidence="2" type="ORF">M0813_11932</name>
</gene>
<dbReference type="EMBL" id="JAOAOG010000016">
    <property type="protein sequence ID" value="KAJ6254884.1"/>
    <property type="molecule type" value="Genomic_DNA"/>
</dbReference>
<sequence>MRTLFVCFLLTFLSCLHFSKCYDLSFDIPYNSKPLDSDFACLAEQGYSSGVVEGLKSNGNCALDAKYKLDLCNGHQSRCDLAFDLDREKDPVTQINDAIDCLKKINVQNSDFNKIWAIVELGRQPSGEWPIGNSSDQSSNVDFISKVLMAISYYLEVDRIGIETSKTDWSQITGDSTIGIEFGLYYHGDNQENFEDFVPFGGWTFDQVEMKKYSTNQEICKATFDLGLIQ</sequence>
<accession>A0ABQ8ZDA6</accession>
<evidence type="ECO:0000313" key="2">
    <source>
        <dbReference type="EMBL" id="KAJ6254884.1"/>
    </source>
</evidence>
<evidence type="ECO:0000256" key="1">
    <source>
        <dbReference type="SAM" id="SignalP"/>
    </source>
</evidence>